<dbReference type="EMBL" id="CADEPM010000002">
    <property type="protein sequence ID" value="CAB3399795.1"/>
    <property type="molecule type" value="Genomic_DNA"/>
</dbReference>
<organism evidence="1 2">
    <name type="scientific">Caenorhabditis bovis</name>
    <dbReference type="NCBI Taxonomy" id="2654633"/>
    <lineage>
        <taxon>Eukaryota</taxon>
        <taxon>Metazoa</taxon>
        <taxon>Ecdysozoa</taxon>
        <taxon>Nematoda</taxon>
        <taxon>Chromadorea</taxon>
        <taxon>Rhabditida</taxon>
        <taxon>Rhabditina</taxon>
        <taxon>Rhabditomorpha</taxon>
        <taxon>Rhabditoidea</taxon>
        <taxon>Rhabditidae</taxon>
        <taxon>Peloderinae</taxon>
        <taxon>Caenorhabditis</taxon>
    </lineage>
</organism>
<dbReference type="AlphaFoldDB" id="A0A8S1EPQ3"/>
<evidence type="ECO:0000313" key="1">
    <source>
        <dbReference type="EMBL" id="CAB3399795.1"/>
    </source>
</evidence>
<evidence type="ECO:0000313" key="2">
    <source>
        <dbReference type="Proteomes" id="UP000494206"/>
    </source>
</evidence>
<proteinExistence type="predicted"/>
<gene>
    <name evidence="1" type="ORF">CBOVIS_LOCUS2862</name>
</gene>
<comment type="caution">
    <text evidence="1">The sequence shown here is derived from an EMBL/GenBank/DDBJ whole genome shotgun (WGS) entry which is preliminary data.</text>
</comment>
<name>A0A8S1EPQ3_9PELO</name>
<sequence length="130" mass="14849">MQLKWFSKESQKDRVVKTEVDEMPSNYNNIKKEANAVTDGFTNAQEVVHIEKQIKMEVSDQQNVLNPIEGASTAACFTSSVPSGSELNVHEDVVRFWQATLTYTKPQDRDHTEDELLEVLKSFTKFLKPN</sequence>
<reference evidence="1 2" key="1">
    <citation type="submission" date="2020-04" db="EMBL/GenBank/DDBJ databases">
        <authorList>
            <person name="Laetsch R D."/>
            <person name="Stevens L."/>
            <person name="Kumar S."/>
            <person name="Blaxter L. M."/>
        </authorList>
    </citation>
    <scope>NUCLEOTIDE SEQUENCE [LARGE SCALE GENOMIC DNA]</scope>
</reference>
<protein>
    <submittedName>
        <fullName evidence="1">Uncharacterized protein</fullName>
    </submittedName>
</protein>
<dbReference type="Proteomes" id="UP000494206">
    <property type="component" value="Unassembled WGS sequence"/>
</dbReference>
<accession>A0A8S1EPQ3</accession>
<keyword evidence="2" id="KW-1185">Reference proteome</keyword>